<keyword evidence="3" id="KW-1185">Reference proteome</keyword>
<reference evidence="2 3" key="1">
    <citation type="submission" date="2016-10" db="EMBL/GenBank/DDBJ databases">
        <authorList>
            <person name="de Groot N.N."/>
        </authorList>
    </citation>
    <scope>NUCLEOTIDE SEQUENCE [LARGE SCALE GENOMIC DNA]</scope>
    <source>
        <strain evidence="2 3">DSM 45514</strain>
    </source>
</reference>
<evidence type="ECO:0000256" key="1">
    <source>
        <dbReference type="SAM" id="Phobius"/>
    </source>
</evidence>
<feature type="transmembrane region" description="Helical" evidence="1">
    <location>
        <begin position="61"/>
        <end position="80"/>
    </location>
</feature>
<gene>
    <name evidence="2" type="ORF">SAMN04488112_1162</name>
</gene>
<feature type="transmembrane region" description="Helical" evidence="1">
    <location>
        <begin position="22"/>
        <end position="40"/>
    </location>
</feature>
<dbReference type="AlphaFoldDB" id="A0A1G6PBP4"/>
<feature type="transmembrane region" description="Helical" evidence="1">
    <location>
        <begin position="159"/>
        <end position="184"/>
    </location>
</feature>
<dbReference type="STRING" id="1236220.SAMN04488112_1162"/>
<keyword evidence="1" id="KW-0812">Transmembrane</keyword>
<accession>A0A1G6PBP4</accession>
<organism evidence="2 3">
    <name type="scientific">Melghirimyces thermohalophilus</name>
    <dbReference type="NCBI Taxonomy" id="1236220"/>
    <lineage>
        <taxon>Bacteria</taxon>
        <taxon>Bacillati</taxon>
        <taxon>Bacillota</taxon>
        <taxon>Bacilli</taxon>
        <taxon>Bacillales</taxon>
        <taxon>Thermoactinomycetaceae</taxon>
        <taxon>Melghirimyces</taxon>
    </lineage>
</organism>
<feature type="transmembrane region" description="Helical" evidence="1">
    <location>
        <begin position="86"/>
        <end position="106"/>
    </location>
</feature>
<dbReference type="Proteomes" id="UP000199387">
    <property type="component" value="Unassembled WGS sequence"/>
</dbReference>
<feature type="transmembrane region" description="Helical" evidence="1">
    <location>
        <begin position="126"/>
        <end position="147"/>
    </location>
</feature>
<evidence type="ECO:0000313" key="2">
    <source>
        <dbReference type="EMBL" id="SDC76755.1"/>
    </source>
</evidence>
<dbReference type="RefSeq" id="WP_091571326.1">
    <property type="nucleotide sequence ID" value="NZ_FMZA01000016.1"/>
</dbReference>
<keyword evidence="1" id="KW-0472">Membrane</keyword>
<name>A0A1G6PBP4_9BACL</name>
<sequence length="194" mass="21736">MLTYLTITTYISVTGDPLTSNMISFLLYLLLFFLLSIPFASMVKQELNDGETTLPITFSNIVDYIIPVLLIGGIYGLVVIVGLNLLIVPGLICLVLLFLFPFAYVIEGCSWKQALKKAKSIGGERFFQLLSSVLLIFLTNVIGKLLGSVAYTGLGDARIVLITQLGFYSFILPVHLIYISYYYLEFRPQHVNRF</sequence>
<protein>
    <submittedName>
        <fullName evidence="2">Uncharacterized protein</fullName>
    </submittedName>
</protein>
<keyword evidence="1" id="KW-1133">Transmembrane helix</keyword>
<evidence type="ECO:0000313" key="3">
    <source>
        <dbReference type="Proteomes" id="UP000199387"/>
    </source>
</evidence>
<proteinExistence type="predicted"/>
<dbReference type="EMBL" id="FMZA01000016">
    <property type="protein sequence ID" value="SDC76755.1"/>
    <property type="molecule type" value="Genomic_DNA"/>
</dbReference>